<evidence type="ECO:0000313" key="3">
    <source>
        <dbReference type="Proteomes" id="UP001589776"/>
    </source>
</evidence>
<proteinExistence type="predicted"/>
<keyword evidence="3" id="KW-1185">Reference proteome</keyword>
<dbReference type="EMBL" id="JBHLWN010000027">
    <property type="protein sequence ID" value="MFC0212190.1"/>
    <property type="molecule type" value="Genomic_DNA"/>
</dbReference>
<protein>
    <submittedName>
        <fullName evidence="2">Uncharacterized protein</fullName>
    </submittedName>
</protein>
<keyword evidence="1" id="KW-0812">Transmembrane</keyword>
<gene>
    <name evidence="2" type="ORF">ACFFK0_06915</name>
</gene>
<feature type="transmembrane region" description="Helical" evidence="1">
    <location>
        <begin position="32"/>
        <end position="55"/>
    </location>
</feature>
<keyword evidence="1" id="KW-1133">Transmembrane helix</keyword>
<dbReference type="Proteomes" id="UP001589776">
    <property type="component" value="Unassembled WGS sequence"/>
</dbReference>
<organism evidence="2 3">
    <name type="scientific">Paenibacillus chartarius</name>
    <dbReference type="NCBI Taxonomy" id="747481"/>
    <lineage>
        <taxon>Bacteria</taxon>
        <taxon>Bacillati</taxon>
        <taxon>Bacillota</taxon>
        <taxon>Bacilli</taxon>
        <taxon>Bacillales</taxon>
        <taxon>Paenibacillaceae</taxon>
        <taxon>Paenibacillus</taxon>
    </lineage>
</organism>
<name>A0ABV6DHT8_9BACL</name>
<sequence length="62" mass="7144">MKRSWRGVILLAMVLGLNIVFTQQTVNAFFYERYAAVLVYCGLNVLTVPLAYLLYRKERDAA</sequence>
<accession>A0ABV6DHT8</accession>
<dbReference type="RefSeq" id="WP_377469302.1">
    <property type="nucleotide sequence ID" value="NZ_JBHLWN010000027.1"/>
</dbReference>
<comment type="caution">
    <text evidence="2">The sequence shown here is derived from an EMBL/GenBank/DDBJ whole genome shotgun (WGS) entry which is preliminary data.</text>
</comment>
<keyword evidence="1" id="KW-0472">Membrane</keyword>
<evidence type="ECO:0000313" key="2">
    <source>
        <dbReference type="EMBL" id="MFC0212190.1"/>
    </source>
</evidence>
<evidence type="ECO:0000256" key="1">
    <source>
        <dbReference type="SAM" id="Phobius"/>
    </source>
</evidence>
<reference evidence="2 3" key="1">
    <citation type="submission" date="2024-09" db="EMBL/GenBank/DDBJ databases">
        <authorList>
            <person name="Sun Q."/>
            <person name="Mori K."/>
        </authorList>
    </citation>
    <scope>NUCLEOTIDE SEQUENCE [LARGE SCALE GENOMIC DNA]</scope>
    <source>
        <strain evidence="2 3">CCM 7759</strain>
    </source>
</reference>